<evidence type="ECO:0000259" key="4">
    <source>
        <dbReference type="PROSITE" id="PS50995"/>
    </source>
</evidence>
<dbReference type="PROSITE" id="PS00059">
    <property type="entry name" value="ADH_ZINC"/>
    <property type="match status" value="1"/>
</dbReference>
<dbReference type="Proteomes" id="UP000761264">
    <property type="component" value="Unassembled WGS sequence"/>
</dbReference>
<evidence type="ECO:0000256" key="2">
    <source>
        <dbReference type="ARBA" id="ARBA00023125"/>
    </source>
</evidence>
<keyword evidence="2" id="KW-0238">DNA-binding</keyword>
<name>A0A967KD45_9PROT</name>
<dbReference type="PANTHER" id="PTHR33164:SF95">
    <property type="entry name" value="TRANSCRIPTIONAL REGULATOR"/>
    <property type="match status" value="1"/>
</dbReference>
<dbReference type="EMBL" id="JAAQPH010000011">
    <property type="protein sequence ID" value="NIA70020.1"/>
    <property type="molecule type" value="Genomic_DNA"/>
</dbReference>
<sequence>MTEVKVPTPPQATEADGDDYRLEQQIGFLLRRAHQYASDVFQARMGARNLTPQQFSVLVTLLKNRELAQTKLGEIAAMDPATVLGVVQRLAQRGLVAVRTDPADGRRRLVQLTRDGHEMAGELVAIGPVISRETLAGLSPEDQRDLLRLLDSLGQKG</sequence>
<proteinExistence type="predicted"/>
<reference evidence="5" key="1">
    <citation type="submission" date="2020-03" db="EMBL/GenBank/DDBJ databases">
        <title>Genome of Pelagibius litoralis DSM 21314T.</title>
        <authorList>
            <person name="Wang G."/>
        </authorList>
    </citation>
    <scope>NUCLEOTIDE SEQUENCE</scope>
    <source>
        <strain evidence="5">DSM 21314</strain>
    </source>
</reference>
<protein>
    <submittedName>
        <fullName evidence="5">MarR family transcriptional regulator</fullName>
    </submittedName>
</protein>
<dbReference type="AlphaFoldDB" id="A0A967KD45"/>
<dbReference type="GO" id="GO:0016491">
    <property type="term" value="F:oxidoreductase activity"/>
    <property type="evidence" value="ECO:0007669"/>
    <property type="project" value="InterPro"/>
</dbReference>
<dbReference type="Pfam" id="PF01047">
    <property type="entry name" value="MarR"/>
    <property type="match status" value="1"/>
</dbReference>
<accession>A0A967KD45</accession>
<keyword evidence="6" id="KW-1185">Reference proteome</keyword>
<organism evidence="5 6">
    <name type="scientific">Pelagibius litoralis</name>
    <dbReference type="NCBI Taxonomy" id="374515"/>
    <lineage>
        <taxon>Bacteria</taxon>
        <taxon>Pseudomonadati</taxon>
        <taxon>Pseudomonadota</taxon>
        <taxon>Alphaproteobacteria</taxon>
        <taxon>Rhodospirillales</taxon>
        <taxon>Rhodovibrionaceae</taxon>
        <taxon>Pelagibius</taxon>
    </lineage>
</organism>
<gene>
    <name evidence="5" type="ORF">HBA54_15555</name>
</gene>
<dbReference type="RefSeq" id="WP_167226187.1">
    <property type="nucleotide sequence ID" value="NZ_JAAQPH010000011.1"/>
</dbReference>
<dbReference type="InterPro" id="IPR002328">
    <property type="entry name" value="ADH_Zn_CS"/>
</dbReference>
<evidence type="ECO:0000256" key="3">
    <source>
        <dbReference type="ARBA" id="ARBA00023163"/>
    </source>
</evidence>
<feature type="domain" description="HTH marR-type" evidence="4">
    <location>
        <begin position="23"/>
        <end position="155"/>
    </location>
</feature>
<keyword evidence="1" id="KW-0805">Transcription regulation</keyword>
<dbReference type="InterPro" id="IPR000835">
    <property type="entry name" value="HTH_MarR-typ"/>
</dbReference>
<comment type="caution">
    <text evidence="5">The sequence shown here is derived from an EMBL/GenBank/DDBJ whole genome shotgun (WGS) entry which is preliminary data.</text>
</comment>
<dbReference type="GO" id="GO:0003700">
    <property type="term" value="F:DNA-binding transcription factor activity"/>
    <property type="evidence" value="ECO:0007669"/>
    <property type="project" value="InterPro"/>
</dbReference>
<keyword evidence="3" id="KW-0804">Transcription</keyword>
<evidence type="ECO:0000256" key="1">
    <source>
        <dbReference type="ARBA" id="ARBA00023015"/>
    </source>
</evidence>
<dbReference type="PANTHER" id="PTHR33164">
    <property type="entry name" value="TRANSCRIPTIONAL REGULATOR, MARR FAMILY"/>
    <property type="match status" value="1"/>
</dbReference>
<dbReference type="PROSITE" id="PS50995">
    <property type="entry name" value="HTH_MARR_2"/>
    <property type="match status" value="1"/>
</dbReference>
<dbReference type="GO" id="GO:0008270">
    <property type="term" value="F:zinc ion binding"/>
    <property type="evidence" value="ECO:0007669"/>
    <property type="project" value="InterPro"/>
</dbReference>
<dbReference type="GO" id="GO:0006950">
    <property type="term" value="P:response to stress"/>
    <property type="evidence" value="ECO:0007669"/>
    <property type="project" value="TreeGrafter"/>
</dbReference>
<evidence type="ECO:0000313" key="5">
    <source>
        <dbReference type="EMBL" id="NIA70020.1"/>
    </source>
</evidence>
<evidence type="ECO:0000313" key="6">
    <source>
        <dbReference type="Proteomes" id="UP000761264"/>
    </source>
</evidence>
<dbReference type="GO" id="GO:0003677">
    <property type="term" value="F:DNA binding"/>
    <property type="evidence" value="ECO:0007669"/>
    <property type="project" value="UniProtKB-KW"/>
</dbReference>
<dbReference type="Gene3D" id="1.10.10.10">
    <property type="entry name" value="Winged helix-like DNA-binding domain superfamily/Winged helix DNA-binding domain"/>
    <property type="match status" value="1"/>
</dbReference>
<dbReference type="SUPFAM" id="SSF46785">
    <property type="entry name" value="Winged helix' DNA-binding domain"/>
    <property type="match status" value="1"/>
</dbReference>
<dbReference type="InterPro" id="IPR039422">
    <property type="entry name" value="MarR/SlyA-like"/>
</dbReference>
<dbReference type="PROSITE" id="PS01117">
    <property type="entry name" value="HTH_MARR_1"/>
    <property type="match status" value="1"/>
</dbReference>
<dbReference type="InterPro" id="IPR023187">
    <property type="entry name" value="Tscrpt_reg_MarR-type_CS"/>
</dbReference>
<dbReference type="SMART" id="SM00347">
    <property type="entry name" value="HTH_MARR"/>
    <property type="match status" value="1"/>
</dbReference>
<dbReference type="InterPro" id="IPR036388">
    <property type="entry name" value="WH-like_DNA-bd_sf"/>
</dbReference>
<dbReference type="InterPro" id="IPR036390">
    <property type="entry name" value="WH_DNA-bd_sf"/>
</dbReference>